<accession>A0A914ULW1</accession>
<dbReference type="WBParaSite" id="PSAMB.scaffold1102size35919.g11054.t1">
    <property type="protein sequence ID" value="PSAMB.scaffold1102size35919.g11054.t1"/>
    <property type="gene ID" value="PSAMB.scaffold1102size35919.g11054"/>
</dbReference>
<dbReference type="Proteomes" id="UP000887566">
    <property type="component" value="Unplaced"/>
</dbReference>
<sequence length="87" mass="9411">MVRRLLPIFALVLVIIIATSHAACPKKCSQNEECKECGSACEPNCEVSEPMICTMQCIVNVCQCKSGFVRNKSTGACVKKSDCPKKG</sequence>
<evidence type="ECO:0000259" key="5">
    <source>
        <dbReference type="Pfam" id="PF01826"/>
    </source>
</evidence>
<feature type="signal peptide" evidence="4">
    <location>
        <begin position="1"/>
        <end position="22"/>
    </location>
</feature>
<keyword evidence="3" id="KW-1015">Disulfide bond</keyword>
<keyword evidence="1" id="KW-0646">Protease inhibitor</keyword>
<reference evidence="7" key="1">
    <citation type="submission" date="2022-11" db="UniProtKB">
        <authorList>
            <consortium name="WormBaseParasite"/>
        </authorList>
    </citation>
    <scope>IDENTIFICATION</scope>
</reference>
<keyword evidence="2" id="KW-0722">Serine protease inhibitor</keyword>
<name>A0A914ULW1_9BILA</name>
<keyword evidence="6" id="KW-1185">Reference proteome</keyword>
<evidence type="ECO:0000256" key="3">
    <source>
        <dbReference type="ARBA" id="ARBA00023157"/>
    </source>
</evidence>
<dbReference type="AlphaFoldDB" id="A0A914ULW1"/>
<feature type="chain" id="PRO_5036975489" evidence="4">
    <location>
        <begin position="23"/>
        <end position="87"/>
    </location>
</feature>
<organism evidence="6 7">
    <name type="scientific">Plectus sambesii</name>
    <dbReference type="NCBI Taxonomy" id="2011161"/>
    <lineage>
        <taxon>Eukaryota</taxon>
        <taxon>Metazoa</taxon>
        <taxon>Ecdysozoa</taxon>
        <taxon>Nematoda</taxon>
        <taxon>Chromadorea</taxon>
        <taxon>Plectida</taxon>
        <taxon>Plectina</taxon>
        <taxon>Plectoidea</taxon>
        <taxon>Plectidae</taxon>
        <taxon>Plectus</taxon>
    </lineage>
</organism>
<protein>
    <submittedName>
        <fullName evidence="7">TIL domain-containing protein</fullName>
    </submittedName>
</protein>
<dbReference type="Pfam" id="PF01826">
    <property type="entry name" value="TIL"/>
    <property type="match status" value="1"/>
</dbReference>
<dbReference type="InterPro" id="IPR036084">
    <property type="entry name" value="Ser_inhib-like_sf"/>
</dbReference>
<dbReference type="CDD" id="cd19941">
    <property type="entry name" value="TIL"/>
    <property type="match status" value="1"/>
</dbReference>
<dbReference type="GO" id="GO:0004867">
    <property type="term" value="F:serine-type endopeptidase inhibitor activity"/>
    <property type="evidence" value="ECO:0007669"/>
    <property type="project" value="UniProtKB-KW"/>
</dbReference>
<evidence type="ECO:0000313" key="6">
    <source>
        <dbReference type="Proteomes" id="UP000887566"/>
    </source>
</evidence>
<dbReference type="InterPro" id="IPR051368">
    <property type="entry name" value="SerProtInhib-TIL_Domain"/>
</dbReference>
<evidence type="ECO:0000256" key="4">
    <source>
        <dbReference type="SAM" id="SignalP"/>
    </source>
</evidence>
<dbReference type="Gene3D" id="2.10.25.10">
    <property type="entry name" value="Laminin"/>
    <property type="match status" value="1"/>
</dbReference>
<dbReference type="SUPFAM" id="SSF57567">
    <property type="entry name" value="Serine protease inhibitors"/>
    <property type="match status" value="1"/>
</dbReference>
<feature type="domain" description="TIL" evidence="5">
    <location>
        <begin position="28"/>
        <end position="83"/>
    </location>
</feature>
<proteinExistence type="predicted"/>
<evidence type="ECO:0000256" key="1">
    <source>
        <dbReference type="ARBA" id="ARBA00022690"/>
    </source>
</evidence>
<evidence type="ECO:0000313" key="7">
    <source>
        <dbReference type="WBParaSite" id="PSAMB.scaffold1102size35919.g11054.t1"/>
    </source>
</evidence>
<dbReference type="PANTHER" id="PTHR23259">
    <property type="entry name" value="RIDDLE"/>
    <property type="match status" value="1"/>
</dbReference>
<dbReference type="PANTHER" id="PTHR23259:SF70">
    <property type="entry name" value="ACCESSORY GLAND PROTEIN ACP62F-RELATED"/>
    <property type="match status" value="1"/>
</dbReference>
<evidence type="ECO:0000256" key="2">
    <source>
        <dbReference type="ARBA" id="ARBA00022900"/>
    </source>
</evidence>
<keyword evidence="4" id="KW-0732">Signal</keyword>
<dbReference type="InterPro" id="IPR002919">
    <property type="entry name" value="TIL_dom"/>
</dbReference>